<evidence type="ECO:0000256" key="1">
    <source>
        <dbReference type="SAM" id="MobiDB-lite"/>
    </source>
</evidence>
<gene>
    <name evidence="3" type="ORF">AMSG_09542</name>
</gene>
<keyword evidence="2" id="KW-1133">Transmembrane helix</keyword>
<feature type="region of interest" description="Disordered" evidence="1">
    <location>
        <begin position="221"/>
        <end position="243"/>
    </location>
</feature>
<sequence length="243" mass="27409">MGWDSATTWQFVVAALATAATIVIALVTACYSRRQKREAKRAQLRAMTSDSSAFVEVLTYSFGRFCLDTEAYRGEEKKNVPSAAALRAWACNWAMNRYADGEDRATFLEIESARSKMKQLYLDMADSLFRNRNPFPGDFRVAKFLLFIMPLERANAELVLCKPWGPWMIQSTLKRMLNKDDKASLFAAAKRQEEEQSHKFLMACWDAVRDIVDEKKAWADATLTTSSSQSRSSSLSSSSESSS</sequence>
<dbReference type="EMBL" id="GL349482">
    <property type="protein sequence ID" value="KNC53819.1"/>
    <property type="molecule type" value="Genomic_DNA"/>
</dbReference>
<accession>A0A0L0DND3</accession>
<evidence type="ECO:0000256" key="2">
    <source>
        <dbReference type="SAM" id="Phobius"/>
    </source>
</evidence>
<dbReference type="AlphaFoldDB" id="A0A0L0DND3"/>
<evidence type="ECO:0000313" key="4">
    <source>
        <dbReference type="Proteomes" id="UP000054408"/>
    </source>
</evidence>
<proteinExistence type="predicted"/>
<dbReference type="Proteomes" id="UP000054408">
    <property type="component" value="Unassembled WGS sequence"/>
</dbReference>
<dbReference type="RefSeq" id="XP_013754373.1">
    <property type="nucleotide sequence ID" value="XM_013898919.1"/>
</dbReference>
<organism evidence="3 4">
    <name type="scientific">Thecamonas trahens ATCC 50062</name>
    <dbReference type="NCBI Taxonomy" id="461836"/>
    <lineage>
        <taxon>Eukaryota</taxon>
        <taxon>Apusozoa</taxon>
        <taxon>Apusomonadida</taxon>
        <taxon>Apusomonadidae</taxon>
        <taxon>Thecamonas</taxon>
    </lineage>
</organism>
<name>A0A0L0DND3_THETB</name>
<keyword evidence="2" id="KW-0812">Transmembrane</keyword>
<protein>
    <submittedName>
        <fullName evidence="3">Uncharacterized protein</fullName>
    </submittedName>
</protein>
<feature type="transmembrane region" description="Helical" evidence="2">
    <location>
        <begin position="12"/>
        <end position="31"/>
    </location>
</feature>
<keyword evidence="4" id="KW-1185">Reference proteome</keyword>
<feature type="compositionally biased region" description="Low complexity" evidence="1">
    <location>
        <begin position="226"/>
        <end position="243"/>
    </location>
</feature>
<reference evidence="3 4" key="1">
    <citation type="submission" date="2010-05" db="EMBL/GenBank/DDBJ databases">
        <title>The Genome Sequence of Thecamonas trahens ATCC 50062.</title>
        <authorList>
            <consortium name="The Broad Institute Genome Sequencing Platform"/>
            <person name="Russ C."/>
            <person name="Cuomo C."/>
            <person name="Shea T."/>
            <person name="Young S.K."/>
            <person name="Zeng Q."/>
            <person name="Koehrsen M."/>
            <person name="Haas B."/>
            <person name="Borodovsky M."/>
            <person name="Guigo R."/>
            <person name="Alvarado L."/>
            <person name="Berlin A."/>
            <person name="Bochicchio J."/>
            <person name="Borenstein D."/>
            <person name="Chapman S."/>
            <person name="Chen Z."/>
            <person name="Freedman E."/>
            <person name="Gellesch M."/>
            <person name="Goldberg J."/>
            <person name="Griggs A."/>
            <person name="Gujja S."/>
            <person name="Heilman E."/>
            <person name="Heiman D."/>
            <person name="Hepburn T."/>
            <person name="Howarth C."/>
            <person name="Jen D."/>
            <person name="Larson L."/>
            <person name="Mehta T."/>
            <person name="Park D."/>
            <person name="Pearson M."/>
            <person name="Roberts A."/>
            <person name="Saif S."/>
            <person name="Shenoy N."/>
            <person name="Sisk P."/>
            <person name="Stolte C."/>
            <person name="Sykes S."/>
            <person name="Thomson T."/>
            <person name="Walk T."/>
            <person name="White J."/>
            <person name="Yandava C."/>
            <person name="Burger G."/>
            <person name="Gray M.W."/>
            <person name="Holland P.W.H."/>
            <person name="King N."/>
            <person name="Lang F.B.F."/>
            <person name="Roger A.J."/>
            <person name="Ruiz-Trillo I."/>
            <person name="Lander E."/>
            <person name="Nusbaum C."/>
        </authorList>
    </citation>
    <scope>NUCLEOTIDE SEQUENCE [LARGE SCALE GENOMIC DNA]</scope>
    <source>
        <strain evidence="3 4">ATCC 50062</strain>
    </source>
</reference>
<keyword evidence="2" id="KW-0472">Membrane</keyword>
<evidence type="ECO:0000313" key="3">
    <source>
        <dbReference type="EMBL" id="KNC53819.1"/>
    </source>
</evidence>
<dbReference type="GeneID" id="25567981"/>